<evidence type="ECO:0000313" key="1">
    <source>
        <dbReference type="EMBL" id="KAG8650252.1"/>
    </source>
</evidence>
<protein>
    <submittedName>
        <fullName evidence="1">Uncharacterized protein</fullName>
    </submittedName>
</protein>
<comment type="caution">
    <text evidence="1">The sequence shown here is derived from an EMBL/GenBank/DDBJ whole genome shotgun (WGS) entry which is preliminary data.</text>
</comment>
<sequence length="308" mass="35499">MAQAFFIHLENAVQMIRSFHKLWNITGIHLNLDVPKWMRILYLDRLNTYADYFATKCGVLMMSLFVFFTTTMSVSFTLRETQTRMLKFTEHLQHHARHRLRTFQLIFVHVIESLVFVPIMIGILFSLFEFYDDQLLAFMFLILVWLCELFTLISVPTPISMKFLPRFFLLYFLVFHIYFFSYAYGFSYLALSTTAAFMQHLILYFWNLFEGTVQSPVLSMNISVSFATVNDRQSQLQHHPDFHITSSTILASTLHITGLNTRNEGSVNNVLASGPGFRIRLGSEQAIPADGVEPPGPQQCMGSDNLAG</sequence>
<proteinExistence type="predicted"/>
<gene>
    <name evidence="1" type="ORF">MANES_07G017650v8</name>
</gene>
<dbReference type="Proteomes" id="UP000091857">
    <property type="component" value="Chromosome 7"/>
</dbReference>
<accession>A0ACB7HBW5</accession>
<name>A0ACB7HBW5_MANES</name>
<reference evidence="2" key="1">
    <citation type="journal article" date="2016" name="Nat. Biotechnol.">
        <title>Sequencing wild and cultivated cassava and related species reveals extensive interspecific hybridization and genetic diversity.</title>
        <authorList>
            <person name="Bredeson J.V."/>
            <person name="Lyons J.B."/>
            <person name="Prochnik S.E."/>
            <person name="Wu G.A."/>
            <person name="Ha C.M."/>
            <person name="Edsinger-Gonzales E."/>
            <person name="Grimwood J."/>
            <person name="Schmutz J."/>
            <person name="Rabbi I.Y."/>
            <person name="Egesi C."/>
            <person name="Nauluvula P."/>
            <person name="Lebot V."/>
            <person name="Ndunguru J."/>
            <person name="Mkamilo G."/>
            <person name="Bart R.S."/>
            <person name="Setter T.L."/>
            <person name="Gleadow R.M."/>
            <person name="Kulakow P."/>
            <person name="Ferguson M.E."/>
            <person name="Rounsley S."/>
            <person name="Rokhsar D.S."/>
        </authorList>
    </citation>
    <scope>NUCLEOTIDE SEQUENCE [LARGE SCALE GENOMIC DNA]</scope>
    <source>
        <strain evidence="2">cv. AM560-2</strain>
    </source>
</reference>
<dbReference type="EMBL" id="CM004393">
    <property type="protein sequence ID" value="KAG8650252.1"/>
    <property type="molecule type" value="Genomic_DNA"/>
</dbReference>
<keyword evidence="2" id="KW-1185">Reference proteome</keyword>
<evidence type="ECO:0000313" key="2">
    <source>
        <dbReference type="Proteomes" id="UP000091857"/>
    </source>
</evidence>
<organism evidence="1 2">
    <name type="scientific">Manihot esculenta</name>
    <name type="common">Cassava</name>
    <name type="synonym">Jatropha manihot</name>
    <dbReference type="NCBI Taxonomy" id="3983"/>
    <lineage>
        <taxon>Eukaryota</taxon>
        <taxon>Viridiplantae</taxon>
        <taxon>Streptophyta</taxon>
        <taxon>Embryophyta</taxon>
        <taxon>Tracheophyta</taxon>
        <taxon>Spermatophyta</taxon>
        <taxon>Magnoliopsida</taxon>
        <taxon>eudicotyledons</taxon>
        <taxon>Gunneridae</taxon>
        <taxon>Pentapetalae</taxon>
        <taxon>rosids</taxon>
        <taxon>fabids</taxon>
        <taxon>Malpighiales</taxon>
        <taxon>Euphorbiaceae</taxon>
        <taxon>Crotonoideae</taxon>
        <taxon>Manihoteae</taxon>
        <taxon>Manihot</taxon>
    </lineage>
</organism>